<dbReference type="RefSeq" id="WP_301664261.1">
    <property type="nucleotide sequence ID" value="NZ_VCYH01000006.1"/>
</dbReference>
<gene>
    <name evidence="1" type="ORF">FGU65_09460</name>
</gene>
<dbReference type="InterPro" id="IPR011335">
    <property type="entry name" value="Restrct_endonuc-II-like"/>
</dbReference>
<comment type="caution">
    <text evidence="1">The sequence shown here is derived from an EMBL/GenBank/DDBJ whole genome shotgun (WGS) entry which is preliminary data.</text>
</comment>
<reference evidence="1" key="1">
    <citation type="submission" date="2019-05" db="EMBL/GenBank/DDBJ databases">
        <title>Methanoculleus sp. FWC-SCC1, a methanogenic archaeon isolated from deep marine cold seep.</title>
        <authorList>
            <person name="Chen Y.-W."/>
            <person name="Chen S.-C."/>
            <person name="Teng N.-H."/>
            <person name="Lai M.-C."/>
        </authorList>
    </citation>
    <scope>NUCLEOTIDE SEQUENCE</scope>
    <source>
        <strain evidence="1">FWC-SCC1</strain>
    </source>
</reference>
<dbReference type="Proteomes" id="UP001168338">
    <property type="component" value="Unassembled WGS sequence"/>
</dbReference>
<evidence type="ECO:0000313" key="1">
    <source>
        <dbReference type="EMBL" id="MDN7025112.1"/>
    </source>
</evidence>
<keyword evidence="2" id="KW-1185">Reference proteome</keyword>
<organism evidence="1 2">
    <name type="scientific">Methanoculleus frigidifontis</name>
    <dbReference type="NCBI Taxonomy" id="2584085"/>
    <lineage>
        <taxon>Archaea</taxon>
        <taxon>Methanobacteriati</taxon>
        <taxon>Methanobacteriota</taxon>
        <taxon>Stenosarchaea group</taxon>
        <taxon>Methanomicrobia</taxon>
        <taxon>Methanomicrobiales</taxon>
        <taxon>Methanomicrobiaceae</taxon>
        <taxon>Methanoculleus</taxon>
    </lineage>
</organism>
<evidence type="ECO:0000313" key="2">
    <source>
        <dbReference type="Proteomes" id="UP001168338"/>
    </source>
</evidence>
<dbReference type="SUPFAM" id="SSF52980">
    <property type="entry name" value="Restriction endonuclease-like"/>
    <property type="match status" value="1"/>
</dbReference>
<sequence>MGLLDGLKGELKVRLSDEPEWKEKRFENYVARLFDPRSYAVVGRNGDSSAANAPHPDLVFRCRRTGELFAVECEYRSELDPEGILEWPDPEQLERCRAFAHERYVPVFVVVGLGGFSDEPECMFVIPLKDAEYPALSPGAFTRYSRNPKEPFFWERGRLS</sequence>
<protein>
    <recommendedName>
        <fullName evidence="3">Restriction endonuclease</fullName>
    </recommendedName>
</protein>
<name>A0ABT8MB15_9EURY</name>
<dbReference type="EMBL" id="VCYH01000006">
    <property type="protein sequence ID" value="MDN7025112.1"/>
    <property type="molecule type" value="Genomic_DNA"/>
</dbReference>
<evidence type="ECO:0008006" key="3">
    <source>
        <dbReference type="Google" id="ProtNLM"/>
    </source>
</evidence>
<proteinExistence type="predicted"/>
<accession>A0ABT8MB15</accession>